<dbReference type="Pfam" id="PF12833">
    <property type="entry name" value="HTH_18"/>
    <property type="match status" value="1"/>
</dbReference>
<dbReference type="Pfam" id="PF01965">
    <property type="entry name" value="DJ-1_PfpI"/>
    <property type="match status" value="1"/>
</dbReference>
<dbReference type="Gene3D" id="3.40.50.880">
    <property type="match status" value="1"/>
</dbReference>
<dbReference type="EMBL" id="CP019312">
    <property type="protein sequence ID" value="APX13249.1"/>
    <property type="molecule type" value="Genomic_DNA"/>
</dbReference>
<accession>A0A1P8MZC1</accession>
<evidence type="ECO:0000313" key="5">
    <source>
        <dbReference type="Proteomes" id="UP000186336"/>
    </source>
</evidence>
<dbReference type="CDD" id="cd03136">
    <property type="entry name" value="GATase1_AraC_ArgR_like"/>
    <property type="match status" value="1"/>
</dbReference>
<dbReference type="AlphaFoldDB" id="A0A1P8MZC1"/>
<keyword evidence="2" id="KW-0804">Transcription</keyword>
<proteinExistence type="predicted"/>
<dbReference type="InterPro" id="IPR018060">
    <property type="entry name" value="HTH_AraC"/>
</dbReference>
<keyword evidence="5" id="KW-1185">Reference proteome</keyword>
<dbReference type="SUPFAM" id="SSF46689">
    <property type="entry name" value="Homeodomain-like"/>
    <property type="match status" value="2"/>
</dbReference>
<dbReference type="GO" id="GO:0003700">
    <property type="term" value="F:DNA-binding transcription factor activity"/>
    <property type="evidence" value="ECO:0007669"/>
    <property type="project" value="InterPro"/>
</dbReference>
<dbReference type="Proteomes" id="UP000186336">
    <property type="component" value="Chromosome"/>
</dbReference>
<dbReference type="InterPro" id="IPR009057">
    <property type="entry name" value="Homeodomain-like_sf"/>
</dbReference>
<evidence type="ECO:0000313" key="4">
    <source>
        <dbReference type="EMBL" id="APX13249.1"/>
    </source>
</evidence>
<dbReference type="SUPFAM" id="SSF52317">
    <property type="entry name" value="Class I glutamine amidotransferase-like"/>
    <property type="match status" value="1"/>
</dbReference>
<dbReference type="InterPro" id="IPR002818">
    <property type="entry name" value="DJ-1/PfpI"/>
</dbReference>
<reference evidence="4 5" key="1">
    <citation type="submission" date="2017-01" db="EMBL/GenBank/DDBJ databases">
        <title>Complete genome of Tateyamaria omphalii DOK1-4 isolated from seawater in Dokdo.</title>
        <authorList>
            <person name="Kim J.H."/>
            <person name="Chi W.-J."/>
        </authorList>
    </citation>
    <scope>NUCLEOTIDE SEQUENCE [LARGE SCALE GENOMIC DNA]</scope>
    <source>
        <strain evidence="4 5">DOK1-4</strain>
    </source>
</reference>
<dbReference type="STRING" id="299262.BWR18_17340"/>
<evidence type="ECO:0000256" key="2">
    <source>
        <dbReference type="ARBA" id="ARBA00023163"/>
    </source>
</evidence>
<dbReference type="KEGG" id="tom:BWR18_17340"/>
<organism evidence="4 5">
    <name type="scientific">Tateyamaria omphalii</name>
    <dbReference type="NCBI Taxonomy" id="299262"/>
    <lineage>
        <taxon>Bacteria</taxon>
        <taxon>Pseudomonadati</taxon>
        <taxon>Pseudomonadota</taxon>
        <taxon>Alphaproteobacteria</taxon>
        <taxon>Rhodobacterales</taxon>
        <taxon>Roseobacteraceae</taxon>
        <taxon>Tateyamaria</taxon>
    </lineage>
</organism>
<dbReference type="OrthoDB" id="9793400at2"/>
<feature type="domain" description="HTH araC/xylS-type" evidence="3">
    <location>
        <begin position="233"/>
        <end position="331"/>
    </location>
</feature>
<protein>
    <submittedName>
        <fullName evidence="4">AraC family transcriptional regulator</fullName>
    </submittedName>
</protein>
<dbReference type="PROSITE" id="PS01124">
    <property type="entry name" value="HTH_ARAC_FAMILY_2"/>
    <property type="match status" value="1"/>
</dbReference>
<dbReference type="SMART" id="SM00342">
    <property type="entry name" value="HTH_ARAC"/>
    <property type="match status" value="1"/>
</dbReference>
<dbReference type="PANTHER" id="PTHR43130:SF3">
    <property type="entry name" value="HTH-TYPE TRANSCRIPTIONAL REGULATOR RV1931C"/>
    <property type="match status" value="1"/>
</dbReference>
<dbReference type="InterPro" id="IPR029062">
    <property type="entry name" value="Class_I_gatase-like"/>
</dbReference>
<keyword evidence="1" id="KW-0805">Transcription regulation</keyword>
<sequence length="338" mass="37293">MPARCVRSWTPPLPPEATTPRRYAFLLIPGYSQLGFACALEALSLANRHPSGQSFYAWRVIGETGDPVPAYNGITTTVDAALPELARDETLVVCAGSRAAEGSTCPILNWLRRETRKGMDFGALSSGTYTLALAGLLAGKTVTTHWEYRDALIELLPDVIIENSLYSKDGRIFTTAGGAASMDMMLDRIKDDYGIDLATWVADQMVYTDPRAASHGQRLSRRARPDMAHGKLGLALQIMENNLEDPLRPDEIADLIELSTRQLERLFAKHLGMSPKRHYLQLRLEKARGLLRQTSMSVTDICVACGFRSLSHFSKSYRGTFGLSPGQEKRGTGSMWPV</sequence>
<name>A0A1P8MZC1_9RHOB</name>
<dbReference type="Gene3D" id="1.10.10.60">
    <property type="entry name" value="Homeodomain-like"/>
    <property type="match status" value="1"/>
</dbReference>
<gene>
    <name evidence="4" type="ORF">BWR18_17340</name>
</gene>
<dbReference type="GO" id="GO:0043565">
    <property type="term" value="F:sequence-specific DNA binding"/>
    <property type="evidence" value="ECO:0007669"/>
    <property type="project" value="InterPro"/>
</dbReference>
<dbReference type="InterPro" id="IPR052158">
    <property type="entry name" value="INH-QAR"/>
</dbReference>
<dbReference type="PANTHER" id="PTHR43130">
    <property type="entry name" value="ARAC-FAMILY TRANSCRIPTIONAL REGULATOR"/>
    <property type="match status" value="1"/>
</dbReference>
<evidence type="ECO:0000256" key="1">
    <source>
        <dbReference type="ARBA" id="ARBA00023015"/>
    </source>
</evidence>
<evidence type="ECO:0000259" key="3">
    <source>
        <dbReference type="PROSITE" id="PS01124"/>
    </source>
</evidence>